<protein>
    <submittedName>
        <fullName evidence="1">Uncharacterized protein</fullName>
    </submittedName>
</protein>
<gene>
    <name evidence="1" type="ORF">GCM10007301_35720</name>
</gene>
<dbReference type="EMBL" id="BMCT01000005">
    <property type="protein sequence ID" value="GGF72747.1"/>
    <property type="molecule type" value="Genomic_DNA"/>
</dbReference>
<name>A0A917C577_9HYPH</name>
<dbReference type="AlphaFoldDB" id="A0A917C577"/>
<evidence type="ECO:0000313" key="1">
    <source>
        <dbReference type="EMBL" id="GGF72747.1"/>
    </source>
</evidence>
<organism evidence="1 2">
    <name type="scientific">Azorhizobium oxalatiphilum</name>
    <dbReference type="NCBI Taxonomy" id="980631"/>
    <lineage>
        <taxon>Bacteria</taxon>
        <taxon>Pseudomonadati</taxon>
        <taxon>Pseudomonadota</taxon>
        <taxon>Alphaproteobacteria</taxon>
        <taxon>Hyphomicrobiales</taxon>
        <taxon>Xanthobacteraceae</taxon>
        <taxon>Azorhizobium</taxon>
    </lineage>
</organism>
<reference evidence="1" key="2">
    <citation type="submission" date="2020-09" db="EMBL/GenBank/DDBJ databases">
        <authorList>
            <person name="Sun Q."/>
            <person name="Sedlacek I."/>
        </authorList>
    </citation>
    <scope>NUCLEOTIDE SEQUENCE</scope>
    <source>
        <strain evidence="1">CCM 7897</strain>
    </source>
</reference>
<comment type="caution">
    <text evidence="1">The sequence shown here is derived from an EMBL/GenBank/DDBJ whole genome shotgun (WGS) entry which is preliminary data.</text>
</comment>
<dbReference type="Proteomes" id="UP000606044">
    <property type="component" value="Unassembled WGS sequence"/>
</dbReference>
<keyword evidence="2" id="KW-1185">Reference proteome</keyword>
<accession>A0A917C577</accession>
<evidence type="ECO:0000313" key="2">
    <source>
        <dbReference type="Proteomes" id="UP000606044"/>
    </source>
</evidence>
<proteinExistence type="predicted"/>
<sequence>MKIVENRFGADIVKFAYDRDKVFDLSKPSFSYTRQGSVEGKSRTPPDRLAIRILGKDILSIAGCTYPVVVYEETTDNGIPAEGQVTLVYFSTELKVVLRSIEKRADGRNDDYRVVSAKME</sequence>
<reference evidence="1" key="1">
    <citation type="journal article" date="2014" name="Int. J. Syst. Evol. Microbiol.">
        <title>Complete genome sequence of Corynebacterium casei LMG S-19264T (=DSM 44701T), isolated from a smear-ripened cheese.</title>
        <authorList>
            <consortium name="US DOE Joint Genome Institute (JGI-PGF)"/>
            <person name="Walter F."/>
            <person name="Albersmeier A."/>
            <person name="Kalinowski J."/>
            <person name="Ruckert C."/>
        </authorList>
    </citation>
    <scope>NUCLEOTIDE SEQUENCE</scope>
    <source>
        <strain evidence="1">CCM 7897</strain>
    </source>
</reference>